<evidence type="ECO:0000313" key="2">
    <source>
        <dbReference type="Proteomes" id="UP001230649"/>
    </source>
</evidence>
<dbReference type="Proteomes" id="UP001230649">
    <property type="component" value="Unassembled WGS sequence"/>
</dbReference>
<accession>A0ACC2UZP1</accession>
<keyword evidence="2" id="KW-1185">Reference proteome</keyword>
<name>A0ACC2UZP1_9TREE</name>
<proteinExistence type="predicted"/>
<comment type="caution">
    <text evidence="1">The sequence shown here is derived from an EMBL/GenBank/DDBJ whole genome shotgun (WGS) entry which is preliminary data.</text>
</comment>
<sequence length="213" mass="23512">MALIRTSPPHGLTLYAAHPTPPNILDRVARDFALAAHEGYNPVVQLVIHPCQDFLDLSPENVLQVLEREQGDGKGGVGFLLVTKETVERSGVGLWYVHGWPGEEPVESLVVVDGAKGEHFAEKLWIQAYYAPILWANLCTPTFPSPLATPIRPLHGSAIRLRHQLRLAPPSARVGANAKNGEWEKLMALGLREEDEDKVVSSAQRWVWTAPKV</sequence>
<gene>
    <name evidence="1" type="ORF">QFC20_007468</name>
</gene>
<dbReference type="EMBL" id="JASBWS010000184">
    <property type="protein sequence ID" value="KAJ9092086.1"/>
    <property type="molecule type" value="Genomic_DNA"/>
</dbReference>
<evidence type="ECO:0000313" key="1">
    <source>
        <dbReference type="EMBL" id="KAJ9092086.1"/>
    </source>
</evidence>
<organism evidence="1 2">
    <name type="scientific">Naganishia adeliensis</name>
    <dbReference type="NCBI Taxonomy" id="92952"/>
    <lineage>
        <taxon>Eukaryota</taxon>
        <taxon>Fungi</taxon>
        <taxon>Dikarya</taxon>
        <taxon>Basidiomycota</taxon>
        <taxon>Agaricomycotina</taxon>
        <taxon>Tremellomycetes</taxon>
        <taxon>Filobasidiales</taxon>
        <taxon>Filobasidiaceae</taxon>
        <taxon>Naganishia</taxon>
    </lineage>
</organism>
<reference evidence="1" key="1">
    <citation type="submission" date="2023-04" db="EMBL/GenBank/DDBJ databases">
        <title>Draft Genome sequencing of Naganishia species isolated from polar environments using Oxford Nanopore Technology.</title>
        <authorList>
            <person name="Leo P."/>
            <person name="Venkateswaran K."/>
        </authorList>
    </citation>
    <scope>NUCLEOTIDE SEQUENCE</scope>
    <source>
        <strain evidence="1">MNA-CCFEE 5262</strain>
    </source>
</reference>
<protein>
    <submittedName>
        <fullName evidence="1">Uncharacterized protein</fullName>
    </submittedName>
</protein>